<gene>
    <name evidence="1" type="ORF">JMA_39370</name>
</gene>
<dbReference type="AlphaFoldDB" id="A0A0B5ASS4"/>
<protein>
    <submittedName>
        <fullName evidence="1">Uncharacterized protein</fullName>
    </submittedName>
</protein>
<accession>A0A0B5ASS4</accession>
<dbReference type="BioCyc" id="JESP1508404:G14D9-13221-MONOMER"/>
<reference evidence="1 2" key="1">
    <citation type="submission" date="2014-08" db="EMBL/GenBank/DDBJ databases">
        <title>Complete genome of a marine bacteria Jeotgalibacillus malaysiensis.</title>
        <authorList>
            <person name="Yaakop A.S."/>
            <person name="Chan K.-G."/>
            <person name="Goh K.M."/>
        </authorList>
    </citation>
    <scope>NUCLEOTIDE SEQUENCE [LARGE SCALE GENOMIC DNA]</scope>
    <source>
        <strain evidence="1 2">D5</strain>
        <plasmid evidence="2">Plasmid</plasmid>
    </source>
</reference>
<geneLocation type="plasmid" evidence="2"/>
<dbReference type="EMBL" id="CP009417">
    <property type="protein sequence ID" value="AJD93255.1"/>
    <property type="molecule type" value="Genomic_DNA"/>
</dbReference>
<dbReference type="HOGENOM" id="CLU_2342988_0_0_9"/>
<sequence length="97" mass="11411">MSHIHKQLVEEFSRIDKIFETYANTHRGKKVKSVYENYRHYPEITDSSVLSSEEAKGYLTYLREHQALLDDIRDAQEFEIFTLIIGETKMDIGADKQ</sequence>
<evidence type="ECO:0000313" key="2">
    <source>
        <dbReference type="Proteomes" id="UP000031449"/>
    </source>
</evidence>
<dbReference type="Proteomes" id="UP000031449">
    <property type="component" value="Plasmid unnamed"/>
</dbReference>
<name>A0A0B5ASS4_9BACL</name>
<keyword evidence="2" id="KW-1185">Reference proteome</keyword>
<keyword evidence="1" id="KW-0614">Plasmid</keyword>
<dbReference type="KEGG" id="jeo:JMA_39370"/>
<evidence type="ECO:0000313" key="1">
    <source>
        <dbReference type="EMBL" id="AJD93255.1"/>
    </source>
</evidence>
<organism evidence="1 2">
    <name type="scientific">Jeotgalibacillus malaysiensis</name>
    <dbReference type="NCBI Taxonomy" id="1508404"/>
    <lineage>
        <taxon>Bacteria</taxon>
        <taxon>Bacillati</taxon>
        <taxon>Bacillota</taxon>
        <taxon>Bacilli</taxon>
        <taxon>Bacillales</taxon>
        <taxon>Caryophanaceae</taxon>
        <taxon>Jeotgalibacillus</taxon>
    </lineage>
</organism>
<proteinExistence type="predicted"/>